<feature type="compositionally biased region" description="Low complexity" evidence="2">
    <location>
        <begin position="16"/>
        <end position="40"/>
    </location>
</feature>
<evidence type="ECO:0000313" key="5">
    <source>
        <dbReference type="Proteomes" id="UP000673691"/>
    </source>
</evidence>
<feature type="domain" description="Ubiquitin-like" evidence="3">
    <location>
        <begin position="434"/>
        <end position="488"/>
    </location>
</feature>
<dbReference type="InterPro" id="IPR029071">
    <property type="entry name" value="Ubiquitin-like_domsf"/>
</dbReference>
<accession>A0A8H7ZSW0</accession>
<feature type="region of interest" description="Disordered" evidence="2">
    <location>
        <begin position="16"/>
        <end position="44"/>
    </location>
</feature>
<dbReference type="InterPro" id="IPR000626">
    <property type="entry name" value="Ubiquitin-like_dom"/>
</dbReference>
<evidence type="ECO:0000256" key="2">
    <source>
        <dbReference type="SAM" id="MobiDB-lite"/>
    </source>
</evidence>
<protein>
    <recommendedName>
        <fullName evidence="3">Ubiquitin-like domain-containing protein</fullName>
    </recommendedName>
</protein>
<evidence type="ECO:0000259" key="3">
    <source>
        <dbReference type="PROSITE" id="PS50053"/>
    </source>
</evidence>
<evidence type="ECO:0000256" key="1">
    <source>
        <dbReference type="SAM" id="Coils"/>
    </source>
</evidence>
<dbReference type="EMBL" id="JAEFCI010007828">
    <property type="protein sequence ID" value="KAG5458834.1"/>
    <property type="molecule type" value="Genomic_DNA"/>
</dbReference>
<dbReference type="AlphaFoldDB" id="A0A8H7ZSW0"/>
<proteinExistence type="predicted"/>
<name>A0A8H7ZSW0_9FUNG</name>
<sequence length="529" mass="57451">MASNVQFEEDFEFVDGAAAPAAGAPEAEGASSATAAPAGAVSGDPVGELRRELSLLAARSEKRNATQDGRIRVLEAQLEDSESRIAEAGGAVQRVGRRVREEAAFGAVQMSAARKSLEETAVLARANASQLDRAVGKYLPEIEESVRAAEDMRKLQGAAFGAQIAEIHRRLEAVGPAEVAEIRRVAAEANLRSLLVERMVPEVRAAVIAAVREEARKNREAANRLGQVQFQVSEEVREAVSRLDLTDRLVHHLSGTVVRLLEARVQEHIELAAARTSRFEAVQRLAAEREAALLRRVDALEAAVDGAREAALENERLRERLSAVEAAVERLAAGARPTPAAEPRAGTLANEIAAEVEKRERRRRVPTARALRAEIIKRGLCSEIVRRRERAFGRLVVTSRSLRSEILRRALTAEIARREQLAASKTRPSLSGIVRVKCKTLSANVSVDVALPYFVSVAYLKQLIYFKSGCTLRPDEQTLVYAGNILQDGWKIGGGDYVPPGRRGLVSVGAGVYFKGIRSGSTVLVVIRK</sequence>
<dbReference type="CDD" id="cd17039">
    <property type="entry name" value="Ubl_ubiquitin_like"/>
    <property type="match status" value="1"/>
</dbReference>
<dbReference type="Gene3D" id="3.10.20.90">
    <property type="entry name" value="Phosphatidylinositol 3-kinase Catalytic Subunit, Chain A, domain 1"/>
    <property type="match status" value="1"/>
</dbReference>
<keyword evidence="5" id="KW-1185">Reference proteome</keyword>
<evidence type="ECO:0000313" key="4">
    <source>
        <dbReference type="EMBL" id="KAG5458834.1"/>
    </source>
</evidence>
<comment type="caution">
    <text evidence="4">The sequence shown here is derived from an EMBL/GenBank/DDBJ whole genome shotgun (WGS) entry which is preliminary data.</text>
</comment>
<organism evidence="4 5">
    <name type="scientific">Olpidium bornovanus</name>
    <dbReference type="NCBI Taxonomy" id="278681"/>
    <lineage>
        <taxon>Eukaryota</taxon>
        <taxon>Fungi</taxon>
        <taxon>Fungi incertae sedis</taxon>
        <taxon>Olpidiomycota</taxon>
        <taxon>Olpidiomycotina</taxon>
        <taxon>Olpidiomycetes</taxon>
        <taxon>Olpidiales</taxon>
        <taxon>Olpidiaceae</taxon>
        <taxon>Olpidium</taxon>
    </lineage>
</organism>
<dbReference type="Proteomes" id="UP000673691">
    <property type="component" value="Unassembled WGS sequence"/>
</dbReference>
<dbReference type="PROSITE" id="PS50053">
    <property type="entry name" value="UBIQUITIN_2"/>
    <property type="match status" value="1"/>
</dbReference>
<feature type="coiled-coil region" evidence="1">
    <location>
        <begin position="290"/>
        <end position="334"/>
    </location>
</feature>
<reference evidence="4 5" key="1">
    <citation type="journal article" name="Sci. Rep.">
        <title>Genome-scale phylogenetic analyses confirm Olpidium as the closest living zoosporic fungus to the non-flagellated, terrestrial fungi.</title>
        <authorList>
            <person name="Chang Y."/>
            <person name="Rochon D."/>
            <person name="Sekimoto S."/>
            <person name="Wang Y."/>
            <person name="Chovatia M."/>
            <person name="Sandor L."/>
            <person name="Salamov A."/>
            <person name="Grigoriev I.V."/>
            <person name="Stajich J.E."/>
            <person name="Spatafora J.W."/>
        </authorList>
    </citation>
    <scope>NUCLEOTIDE SEQUENCE [LARGE SCALE GENOMIC DNA]</scope>
    <source>
        <strain evidence="4">S191</strain>
    </source>
</reference>
<keyword evidence="1" id="KW-0175">Coiled coil</keyword>
<dbReference type="SUPFAM" id="SSF54236">
    <property type="entry name" value="Ubiquitin-like"/>
    <property type="match status" value="1"/>
</dbReference>
<gene>
    <name evidence="4" type="ORF">BJ554DRAFT_868</name>
</gene>